<sequence length="219" mass="24566">MPMNLCNVSLNLQPSPPNITAMLQIAKGDNLYALIEDARTTLKGAPATGKDRMANEMLKAIYQNGRSSERLFEGIRCMIELGIEFRFYHLNGIAMFIKHNDRKARPDHDFIPNLIAVMKEAPPTELVDKKIANWQLTHKRALSRDRAENEAIRKANALAEANMKARDRFVEKTARVSTSVLPDASASEGQDSRAGVSEGVEGTTRPKRSREVKVIHWEI</sequence>
<organism evidence="2 3">
    <name type="scientific">Sphaeroforma arctica JP610</name>
    <dbReference type="NCBI Taxonomy" id="667725"/>
    <lineage>
        <taxon>Eukaryota</taxon>
        <taxon>Ichthyosporea</taxon>
        <taxon>Ichthyophonida</taxon>
        <taxon>Sphaeroforma</taxon>
    </lineage>
</organism>
<keyword evidence="3" id="KW-1185">Reference proteome</keyword>
<dbReference type="GeneID" id="25907723"/>
<dbReference type="RefSeq" id="XP_014154314.1">
    <property type="nucleotide sequence ID" value="XM_014298839.1"/>
</dbReference>
<proteinExistence type="predicted"/>
<protein>
    <submittedName>
        <fullName evidence="2">Uncharacterized protein</fullName>
    </submittedName>
</protein>
<evidence type="ECO:0000256" key="1">
    <source>
        <dbReference type="SAM" id="MobiDB-lite"/>
    </source>
</evidence>
<feature type="region of interest" description="Disordered" evidence="1">
    <location>
        <begin position="180"/>
        <end position="210"/>
    </location>
</feature>
<evidence type="ECO:0000313" key="3">
    <source>
        <dbReference type="Proteomes" id="UP000054560"/>
    </source>
</evidence>
<evidence type="ECO:0000313" key="2">
    <source>
        <dbReference type="EMBL" id="KNC80412.1"/>
    </source>
</evidence>
<dbReference type="AlphaFoldDB" id="A0A0L0FUB0"/>
<accession>A0A0L0FUB0</accession>
<dbReference type="Proteomes" id="UP000054560">
    <property type="component" value="Unassembled WGS sequence"/>
</dbReference>
<reference evidence="2 3" key="1">
    <citation type="submission" date="2011-02" db="EMBL/GenBank/DDBJ databases">
        <title>The Genome Sequence of Sphaeroforma arctica JP610.</title>
        <authorList>
            <consortium name="The Broad Institute Genome Sequencing Platform"/>
            <person name="Russ C."/>
            <person name="Cuomo C."/>
            <person name="Young S.K."/>
            <person name="Zeng Q."/>
            <person name="Gargeya S."/>
            <person name="Alvarado L."/>
            <person name="Berlin A."/>
            <person name="Chapman S.B."/>
            <person name="Chen Z."/>
            <person name="Freedman E."/>
            <person name="Gellesch M."/>
            <person name="Goldberg J."/>
            <person name="Griggs A."/>
            <person name="Gujja S."/>
            <person name="Heilman E."/>
            <person name="Heiman D."/>
            <person name="Howarth C."/>
            <person name="Mehta T."/>
            <person name="Neiman D."/>
            <person name="Pearson M."/>
            <person name="Roberts A."/>
            <person name="Saif S."/>
            <person name="Shea T."/>
            <person name="Shenoy N."/>
            <person name="Sisk P."/>
            <person name="Stolte C."/>
            <person name="Sykes S."/>
            <person name="White J."/>
            <person name="Yandava C."/>
            <person name="Burger G."/>
            <person name="Gray M.W."/>
            <person name="Holland P.W.H."/>
            <person name="King N."/>
            <person name="Lang F.B.F."/>
            <person name="Roger A.J."/>
            <person name="Ruiz-Trillo I."/>
            <person name="Haas B."/>
            <person name="Nusbaum C."/>
            <person name="Birren B."/>
        </authorList>
    </citation>
    <scope>NUCLEOTIDE SEQUENCE [LARGE SCALE GENOMIC DNA]</scope>
    <source>
        <strain evidence="2 3">JP610</strain>
    </source>
</reference>
<gene>
    <name evidence="2" type="ORF">SARC_07219</name>
</gene>
<name>A0A0L0FUB0_9EUKA</name>
<dbReference type="EMBL" id="KQ242154">
    <property type="protein sequence ID" value="KNC80412.1"/>
    <property type="molecule type" value="Genomic_DNA"/>
</dbReference>